<evidence type="ECO:0000256" key="4">
    <source>
        <dbReference type="ARBA" id="ARBA00023125"/>
    </source>
</evidence>
<keyword evidence="3" id="KW-0731">Sigma factor</keyword>
<protein>
    <recommendedName>
        <fullName evidence="10">RNA polymerase subunit sigma-24</fullName>
    </recommendedName>
</protein>
<comment type="caution">
    <text evidence="8">The sequence shown here is derived from an EMBL/GenBank/DDBJ whole genome shotgun (WGS) entry which is preliminary data.</text>
</comment>
<proteinExistence type="inferred from homology"/>
<evidence type="ECO:0000256" key="3">
    <source>
        <dbReference type="ARBA" id="ARBA00023082"/>
    </source>
</evidence>
<dbReference type="InterPro" id="IPR014284">
    <property type="entry name" value="RNA_pol_sigma-70_dom"/>
</dbReference>
<feature type="domain" description="RNA polymerase sigma factor 70 region 4 type 2" evidence="7">
    <location>
        <begin position="121"/>
        <end position="172"/>
    </location>
</feature>
<keyword evidence="2" id="KW-0805">Transcription regulation</keyword>
<dbReference type="InterPro" id="IPR039425">
    <property type="entry name" value="RNA_pol_sigma-70-like"/>
</dbReference>
<organism evidence="8 9">
    <name type="scientific">Pseudonocardia ailaonensis</name>
    <dbReference type="NCBI Taxonomy" id="367279"/>
    <lineage>
        <taxon>Bacteria</taxon>
        <taxon>Bacillati</taxon>
        <taxon>Actinomycetota</taxon>
        <taxon>Actinomycetes</taxon>
        <taxon>Pseudonocardiales</taxon>
        <taxon>Pseudonocardiaceae</taxon>
        <taxon>Pseudonocardia</taxon>
    </lineage>
</organism>
<keyword evidence="9" id="KW-1185">Reference proteome</keyword>
<dbReference type="PANTHER" id="PTHR43133:SF8">
    <property type="entry name" value="RNA POLYMERASE SIGMA FACTOR HI_1459-RELATED"/>
    <property type="match status" value="1"/>
</dbReference>
<dbReference type="NCBIfam" id="TIGR02937">
    <property type="entry name" value="sigma70-ECF"/>
    <property type="match status" value="1"/>
</dbReference>
<sequence length="180" mass="20168">MDGLDTAADDWLVAKAKAGSLDAWEELVRRHRGRIYRIALRMVGDPDDAEDISQDVVLQLWTALASFAGNSLFTTWLYRVVVNRCLTHIGRRQRHDVLDERLTPPLPGADAQAVARGRLRATLAAITSLPPDLRAPVVLVDVEKLRYQDVAVILGVSEATVRGRLARGRRRLLDELREWA</sequence>
<dbReference type="Proteomes" id="UP001500449">
    <property type="component" value="Unassembled WGS sequence"/>
</dbReference>
<reference evidence="8 9" key="1">
    <citation type="journal article" date="2019" name="Int. J. Syst. Evol. Microbiol.">
        <title>The Global Catalogue of Microorganisms (GCM) 10K type strain sequencing project: providing services to taxonomists for standard genome sequencing and annotation.</title>
        <authorList>
            <consortium name="The Broad Institute Genomics Platform"/>
            <consortium name="The Broad Institute Genome Sequencing Center for Infectious Disease"/>
            <person name="Wu L."/>
            <person name="Ma J."/>
        </authorList>
    </citation>
    <scope>NUCLEOTIDE SEQUENCE [LARGE SCALE GENOMIC DNA]</scope>
    <source>
        <strain evidence="8 9">JCM 16009</strain>
    </source>
</reference>
<feature type="domain" description="RNA polymerase sigma-70 region 2" evidence="6">
    <location>
        <begin position="27"/>
        <end position="94"/>
    </location>
</feature>
<evidence type="ECO:0000313" key="8">
    <source>
        <dbReference type="EMBL" id="GAA1880686.1"/>
    </source>
</evidence>
<dbReference type="PANTHER" id="PTHR43133">
    <property type="entry name" value="RNA POLYMERASE ECF-TYPE SIGMA FACTO"/>
    <property type="match status" value="1"/>
</dbReference>
<dbReference type="SUPFAM" id="SSF88659">
    <property type="entry name" value="Sigma3 and sigma4 domains of RNA polymerase sigma factors"/>
    <property type="match status" value="1"/>
</dbReference>
<dbReference type="RefSeq" id="WP_344428086.1">
    <property type="nucleotide sequence ID" value="NZ_BAAAQK010000032.1"/>
</dbReference>
<dbReference type="SUPFAM" id="SSF88946">
    <property type="entry name" value="Sigma2 domain of RNA polymerase sigma factors"/>
    <property type="match status" value="1"/>
</dbReference>
<comment type="similarity">
    <text evidence="1">Belongs to the sigma-70 factor family. ECF subfamily.</text>
</comment>
<dbReference type="InterPro" id="IPR007627">
    <property type="entry name" value="RNA_pol_sigma70_r2"/>
</dbReference>
<evidence type="ECO:0000256" key="1">
    <source>
        <dbReference type="ARBA" id="ARBA00010641"/>
    </source>
</evidence>
<gene>
    <name evidence="8" type="ORF">GCM10009836_72490</name>
</gene>
<dbReference type="InterPro" id="IPR013324">
    <property type="entry name" value="RNA_pol_sigma_r3/r4-like"/>
</dbReference>
<evidence type="ECO:0008006" key="10">
    <source>
        <dbReference type="Google" id="ProtNLM"/>
    </source>
</evidence>
<dbReference type="Pfam" id="PF08281">
    <property type="entry name" value="Sigma70_r4_2"/>
    <property type="match status" value="1"/>
</dbReference>
<dbReference type="Pfam" id="PF04542">
    <property type="entry name" value="Sigma70_r2"/>
    <property type="match status" value="1"/>
</dbReference>
<evidence type="ECO:0000313" key="9">
    <source>
        <dbReference type="Proteomes" id="UP001500449"/>
    </source>
</evidence>
<evidence type="ECO:0000256" key="2">
    <source>
        <dbReference type="ARBA" id="ARBA00023015"/>
    </source>
</evidence>
<keyword evidence="4" id="KW-0238">DNA-binding</keyword>
<evidence type="ECO:0000256" key="5">
    <source>
        <dbReference type="ARBA" id="ARBA00023163"/>
    </source>
</evidence>
<dbReference type="Gene3D" id="1.10.10.10">
    <property type="entry name" value="Winged helix-like DNA-binding domain superfamily/Winged helix DNA-binding domain"/>
    <property type="match status" value="1"/>
</dbReference>
<accession>A0ABN2NSM5</accession>
<dbReference type="Gene3D" id="1.10.1740.10">
    <property type="match status" value="1"/>
</dbReference>
<keyword evidence="5" id="KW-0804">Transcription</keyword>
<dbReference type="EMBL" id="BAAAQK010000032">
    <property type="protein sequence ID" value="GAA1880686.1"/>
    <property type="molecule type" value="Genomic_DNA"/>
</dbReference>
<name>A0ABN2NSM5_9PSEU</name>
<evidence type="ECO:0000259" key="7">
    <source>
        <dbReference type="Pfam" id="PF08281"/>
    </source>
</evidence>
<dbReference type="InterPro" id="IPR036388">
    <property type="entry name" value="WH-like_DNA-bd_sf"/>
</dbReference>
<dbReference type="InterPro" id="IPR013249">
    <property type="entry name" value="RNA_pol_sigma70_r4_t2"/>
</dbReference>
<evidence type="ECO:0000259" key="6">
    <source>
        <dbReference type="Pfam" id="PF04542"/>
    </source>
</evidence>
<dbReference type="InterPro" id="IPR013325">
    <property type="entry name" value="RNA_pol_sigma_r2"/>
</dbReference>